<sequence length="232" mass="24967">MRARFKRRLIAGAMLLTAAPLVRAAEHVTLANGFELDCVRREVEGDHVRLYLSAASDSNYIEVKTSAVLRVETLPDPPAPPPAAAALTPAANLTPTKSELQEMLARAGEAHRIDADLLASVVHAESGGQVRAVSRTGARGLMQLMPGTAAVLGVNDSFVPEQNIAGGAKYLDQLLTRYKDNIALALAAYNAGPGAVDRYHGVPPYRETRAYVARVIREFNRRKTMVADVASR</sequence>
<dbReference type="CDD" id="cd00254">
    <property type="entry name" value="LT-like"/>
    <property type="match status" value="1"/>
</dbReference>
<dbReference type="PANTHER" id="PTHR37423">
    <property type="entry name" value="SOLUBLE LYTIC MUREIN TRANSGLYCOSYLASE-RELATED"/>
    <property type="match status" value="1"/>
</dbReference>
<comment type="similarity">
    <text evidence="1">Belongs to the transglycosylase Slt family.</text>
</comment>
<organism evidence="4 5">
    <name type="scientific">Granulicella rosea</name>
    <dbReference type="NCBI Taxonomy" id="474952"/>
    <lineage>
        <taxon>Bacteria</taxon>
        <taxon>Pseudomonadati</taxon>
        <taxon>Acidobacteriota</taxon>
        <taxon>Terriglobia</taxon>
        <taxon>Terriglobales</taxon>
        <taxon>Acidobacteriaceae</taxon>
        <taxon>Granulicella</taxon>
    </lineage>
</organism>
<dbReference type="EMBL" id="FZOU01000006">
    <property type="protein sequence ID" value="SNT25675.1"/>
    <property type="molecule type" value="Genomic_DNA"/>
</dbReference>
<dbReference type="AlphaFoldDB" id="A0A239L5R9"/>
<dbReference type="InterPro" id="IPR008258">
    <property type="entry name" value="Transglycosylase_SLT_dom_1"/>
</dbReference>
<evidence type="ECO:0000256" key="1">
    <source>
        <dbReference type="ARBA" id="ARBA00007734"/>
    </source>
</evidence>
<proteinExistence type="inferred from homology"/>
<dbReference type="RefSeq" id="WP_089409625.1">
    <property type="nucleotide sequence ID" value="NZ_FZOU01000006.1"/>
</dbReference>
<evidence type="ECO:0000259" key="3">
    <source>
        <dbReference type="Pfam" id="PF01464"/>
    </source>
</evidence>
<keyword evidence="5" id="KW-1185">Reference proteome</keyword>
<dbReference type="PANTHER" id="PTHR37423:SF2">
    <property type="entry name" value="MEMBRANE-BOUND LYTIC MUREIN TRANSGLYCOSYLASE C"/>
    <property type="match status" value="1"/>
</dbReference>
<keyword evidence="2" id="KW-0732">Signal</keyword>
<evidence type="ECO:0000313" key="5">
    <source>
        <dbReference type="Proteomes" id="UP000198356"/>
    </source>
</evidence>
<name>A0A239L5R9_9BACT</name>
<dbReference type="Proteomes" id="UP000198356">
    <property type="component" value="Unassembled WGS sequence"/>
</dbReference>
<reference evidence="4 5" key="1">
    <citation type="submission" date="2017-06" db="EMBL/GenBank/DDBJ databases">
        <authorList>
            <person name="Kim H.J."/>
            <person name="Triplett B.A."/>
        </authorList>
    </citation>
    <scope>NUCLEOTIDE SEQUENCE [LARGE SCALE GENOMIC DNA]</scope>
    <source>
        <strain evidence="4 5">DSM 18704</strain>
    </source>
</reference>
<gene>
    <name evidence="4" type="ORF">SAMN05421770_106123</name>
</gene>
<protein>
    <submittedName>
        <fullName evidence="4">Transglycosylase SLT domain-containing protein</fullName>
    </submittedName>
</protein>
<accession>A0A239L5R9</accession>
<dbReference type="Pfam" id="PF01464">
    <property type="entry name" value="SLT"/>
    <property type="match status" value="1"/>
</dbReference>
<feature type="signal peptide" evidence="2">
    <location>
        <begin position="1"/>
        <end position="24"/>
    </location>
</feature>
<evidence type="ECO:0000313" key="4">
    <source>
        <dbReference type="EMBL" id="SNT25675.1"/>
    </source>
</evidence>
<evidence type="ECO:0000256" key="2">
    <source>
        <dbReference type="SAM" id="SignalP"/>
    </source>
</evidence>
<dbReference type="InterPro" id="IPR023346">
    <property type="entry name" value="Lysozyme-like_dom_sf"/>
</dbReference>
<dbReference type="Gene3D" id="1.10.530.10">
    <property type="match status" value="1"/>
</dbReference>
<feature type="domain" description="Transglycosylase SLT" evidence="3">
    <location>
        <begin position="105"/>
        <end position="201"/>
    </location>
</feature>
<dbReference type="OrthoDB" id="9815002at2"/>
<feature type="chain" id="PRO_5012014745" evidence="2">
    <location>
        <begin position="25"/>
        <end position="232"/>
    </location>
</feature>
<dbReference type="SUPFAM" id="SSF53955">
    <property type="entry name" value="Lysozyme-like"/>
    <property type="match status" value="1"/>
</dbReference>